<keyword evidence="2" id="KW-0812">Transmembrane</keyword>
<dbReference type="PANTHER" id="PTHR35394">
    <property type="entry name" value="DUF3176 DOMAIN-CONTAINING PROTEIN"/>
    <property type="match status" value="1"/>
</dbReference>
<comment type="caution">
    <text evidence="3">The sequence shown here is derived from an EMBL/GenBank/DDBJ whole genome shotgun (WGS) entry which is preliminary data.</text>
</comment>
<dbReference type="PANTHER" id="PTHR35394:SF5">
    <property type="entry name" value="DUF3176 DOMAIN-CONTAINING PROTEIN"/>
    <property type="match status" value="1"/>
</dbReference>
<dbReference type="AlphaFoldDB" id="A0A4S9BBR0"/>
<organism evidence="3 4">
    <name type="scientific">Aureobasidium pullulans</name>
    <name type="common">Black yeast</name>
    <name type="synonym">Pullularia pullulans</name>
    <dbReference type="NCBI Taxonomy" id="5580"/>
    <lineage>
        <taxon>Eukaryota</taxon>
        <taxon>Fungi</taxon>
        <taxon>Dikarya</taxon>
        <taxon>Ascomycota</taxon>
        <taxon>Pezizomycotina</taxon>
        <taxon>Dothideomycetes</taxon>
        <taxon>Dothideomycetidae</taxon>
        <taxon>Dothideales</taxon>
        <taxon>Saccotheciaceae</taxon>
        <taxon>Aureobasidium</taxon>
    </lineage>
</organism>
<feature type="transmembrane region" description="Helical" evidence="2">
    <location>
        <begin position="590"/>
        <end position="612"/>
    </location>
</feature>
<dbReference type="Proteomes" id="UP000304928">
    <property type="component" value="Unassembled WGS sequence"/>
</dbReference>
<feature type="transmembrane region" description="Helical" evidence="2">
    <location>
        <begin position="116"/>
        <end position="142"/>
    </location>
</feature>
<name>A0A4S9BBR0_AURPU</name>
<gene>
    <name evidence="3" type="ORF">D6D15_04626</name>
</gene>
<evidence type="ECO:0000256" key="2">
    <source>
        <dbReference type="SAM" id="Phobius"/>
    </source>
</evidence>
<feature type="compositionally biased region" description="Basic and acidic residues" evidence="1">
    <location>
        <begin position="687"/>
        <end position="696"/>
    </location>
</feature>
<keyword evidence="2" id="KW-0472">Membrane</keyword>
<reference evidence="3 4" key="1">
    <citation type="submission" date="2018-10" db="EMBL/GenBank/DDBJ databases">
        <title>Fifty Aureobasidium pullulans genomes reveal a recombining polyextremotolerant generalist.</title>
        <authorList>
            <person name="Gostincar C."/>
            <person name="Turk M."/>
            <person name="Zajc J."/>
            <person name="Gunde-Cimerman N."/>
        </authorList>
    </citation>
    <scope>NUCLEOTIDE SEQUENCE [LARGE SCALE GENOMIC DNA]</scope>
    <source>
        <strain evidence="3 4">EXF-10507</strain>
    </source>
</reference>
<protein>
    <submittedName>
        <fullName evidence="3">Uncharacterized protein</fullName>
    </submittedName>
</protein>
<dbReference type="Pfam" id="PF11374">
    <property type="entry name" value="DUF3176"/>
    <property type="match status" value="1"/>
</dbReference>
<keyword evidence="2" id="KW-1133">Transmembrane helix</keyword>
<dbReference type="EMBL" id="QZAR01000066">
    <property type="protein sequence ID" value="THW90384.1"/>
    <property type="molecule type" value="Genomic_DNA"/>
</dbReference>
<sequence>MDQVPDSCVQSIACSCSASSGAHCCKENQDEYQSTGPTQPLICPSPKGLNKPAVFSQAEPNHRRHHLGLSGLMEQEVAAWYIEIFSLLCSVICAIFIVVLLGIYDDTPLESWEFFFSINTVVSTLGVVLRSTLLMAVSAALAQGKWTWFRRKGGPLGLFERIDAGSRGSLASFELILHMRGKHLVSLGALVMVLGSLIGPFLQAIISDVGRLIDVDAYVGNDMNAAIGNSNFFDGGTLTVSTYAARYAKVATLPDFAIAAALYDGLNEAITGRYQNVSVTCMSGNCTWGEHTSLAIRSTCFDISSHLKGTHMEQPNGTTTSSWTTDNSATWMDWTLEHLNLTLSNTAAKWRAANYVSVLQAAVVADPNLTLNFNDSQTLLAAFTTIRADDSSVLGSADWDAAPASAMECGLELSLNVYNSSMVNKVLIEHIVASASQRLPKSWLPLPDFNQDSLHPNGLGVDQGTSEWNPVFHPTFLYRDDFALDSAALQQNITAPFKITQKSIQSTVDFLTSLIQQDSNNGTVKAVTQGDQPALYIYGSPFTLLLFNLTDTNATFNAIARSLTTAIRGLGTSPMLGTTQQWIRYYKVRWAFLVLPLSLILAGTTFSILSIVDTYRAQVPSWKANSIATMVHGPDEKLQRVLRAKNHVHCLGMTGETEVKLECFPEGYALTAGQQSAAKISRPTTPVRDEEEHEMGMMRPPTSPQTPGSNEPQSGVGAERGGSRPVSLISPRPAWSSN</sequence>
<evidence type="ECO:0000313" key="4">
    <source>
        <dbReference type="Proteomes" id="UP000304928"/>
    </source>
</evidence>
<proteinExistence type="predicted"/>
<dbReference type="InterPro" id="IPR021514">
    <property type="entry name" value="DUF3176"/>
</dbReference>
<accession>A0A4S9BBR0</accession>
<feature type="region of interest" description="Disordered" evidence="1">
    <location>
        <begin position="674"/>
        <end position="738"/>
    </location>
</feature>
<feature type="compositionally biased region" description="Polar residues" evidence="1">
    <location>
        <begin position="674"/>
        <end position="684"/>
    </location>
</feature>
<evidence type="ECO:0000256" key="1">
    <source>
        <dbReference type="SAM" id="MobiDB-lite"/>
    </source>
</evidence>
<feature type="transmembrane region" description="Helical" evidence="2">
    <location>
        <begin position="184"/>
        <end position="206"/>
    </location>
</feature>
<feature type="transmembrane region" description="Helical" evidence="2">
    <location>
        <begin position="80"/>
        <end position="104"/>
    </location>
</feature>
<evidence type="ECO:0000313" key="3">
    <source>
        <dbReference type="EMBL" id="THW90384.1"/>
    </source>
</evidence>